<accession>A0A1J4KUM7</accession>
<evidence type="ECO:0000313" key="4">
    <source>
        <dbReference type="Proteomes" id="UP000179807"/>
    </source>
</evidence>
<dbReference type="OrthoDB" id="10460792at2759"/>
<keyword evidence="4" id="KW-1185">Reference proteome</keyword>
<evidence type="ECO:0000313" key="3">
    <source>
        <dbReference type="EMBL" id="OHT14975.1"/>
    </source>
</evidence>
<dbReference type="PRINTS" id="PR00114">
    <property type="entry name" value="STPHPHTASE"/>
</dbReference>
<feature type="domain" description="Serine/threonine specific protein phosphatases" evidence="2">
    <location>
        <begin position="126"/>
        <end position="131"/>
    </location>
</feature>
<protein>
    <recommendedName>
        <fullName evidence="1">Serine/threonine-protein phosphatase</fullName>
        <ecNumber evidence="1">3.1.3.16</ecNumber>
    </recommendedName>
</protein>
<dbReference type="InterPro" id="IPR006186">
    <property type="entry name" value="Ser/Thr-sp_prot-phosphatase"/>
</dbReference>
<dbReference type="GO" id="GO:0005634">
    <property type="term" value="C:nucleus"/>
    <property type="evidence" value="ECO:0007669"/>
    <property type="project" value="TreeGrafter"/>
</dbReference>
<dbReference type="InterPro" id="IPR050341">
    <property type="entry name" value="PP1_catalytic_subunit"/>
</dbReference>
<evidence type="ECO:0000256" key="1">
    <source>
        <dbReference type="RuleBase" id="RU004273"/>
    </source>
</evidence>
<dbReference type="PANTHER" id="PTHR11668">
    <property type="entry name" value="SERINE/THREONINE PROTEIN PHOSPHATASE"/>
    <property type="match status" value="1"/>
</dbReference>
<dbReference type="AlphaFoldDB" id="A0A1J4KUM7"/>
<proteinExistence type="inferred from homology"/>
<name>A0A1J4KUM7_9EUKA</name>
<dbReference type="InterPro" id="IPR029052">
    <property type="entry name" value="Metallo-depent_PP-like"/>
</dbReference>
<dbReference type="RefSeq" id="XP_068368111.1">
    <property type="nucleotide sequence ID" value="XM_068497935.1"/>
</dbReference>
<dbReference type="SMART" id="SM00156">
    <property type="entry name" value="PP2Ac"/>
    <property type="match status" value="1"/>
</dbReference>
<dbReference type="VEuPathDB" id="TrichDB:TRFO_14642"/>
<dbReference type="SUPFAM" id="SSF56300">
    <property type="entry name" value="Metallo-dependent phosphatases"/>
    <property type="match status" value="1"/>
</dbReference>
<gene>
    <name evidence="3" type="ORF">TRFO_14642</name>
</gene>
<organism evidence="3 4">
    <name type="scientific">Tritrichomonas foetus</name>
    <dbReference type="NCBI Taxonomy" id="1144522"/>
    <lineage>
        <taxon>Eukaryota</taxon>
        <taxon>Metamonada</taxon>
        <taxon>Parabasalia</taxon>
        <taxon>Tritrichomonadida</taxon>
        <taxon>Tritrichomonadidae</taxon>
        <taxon>Tritrichomonas</taxon>
    </lineage>
</organism>
<dbReference type="GeneID" id="94832639"/>
<dbReference type="EMBL" id="MLAK01000292">
    <property type="protein sequence ID" value="OHT14975.1"/>
    <property type="molecule type" value="Genomic_DNA"/>
</dbReference>
<comment type="similarity">
    <text evidence="1">Belongs to the PPP phosphatase family.</text>
</comment>
<dbReference type="Gene3D" id="3.60.21.10">
    <property type="match status" value="1"/>
</dbReference>
<dbReference type="GO" id="GO:0004722">
    <property type="term" value="F:protein serine/threonine phosphatase activity"/>
    <property type="evidence" value="ECO:0007669"/>
    <property type="project" value="UniProtKB-EC"/>
</dbReference>
<evidence type="ECO:0000259" key="2">
    <source>
        <dbReference type="PROSITE" id="PS00125"/>
    </source>
</evidence>
<comment type="caution">
    <text evidence="3">The sequence shown here is derived from an EMBL/GenBank/DDBJ whole genome shotgun (WGS) entry which is preliminary data.</text>
</comment>
<dbReference type="GO" id="GO:0005737">
    <property type="term" value="C:cytoplasm"/>
    <property type="evidence" value="ECO:0007669"/>
    <property type="project" value="TreeGrafter"/>
</dbReference>
<sequence>MAAAEAILKAFEPLINKDHDFCLIGINEQLPIPQFSQQLVYDLLDEAVSIFTQQPNLIRLDGNIYIVGDIHGNIRDLIRIIATAKPPPYSRFLFLGDYVDRGEYSLEAICLLLSLFVCYPDHVTLLRGNHEIDSFNSIYGFKEQINALYGSSLLWERFNTVFRFMPISAIVAENTLCVHGGLSPLLKHIKQLETLDRSANPPCELLNDIVWSDPSQVTENCIQSSGGHGCLFGLTFTVQFLLQNNLTRLIRAHECIKNGVKCSKDEKVVTVFSSCNYKHEGSNQCGIIKINKDGDLIAFNLSLIPTLKRSDAVFQKISYGSKQIINSLRMVSPYPSIKRRGSWVQPISGLLTAPKNNYLAAGLMSPHADSTNNNGNKAQLQVRNSLSTGSSFTFRRKSIWQLTVRPETERKKVIFWNADSGEFDDSLPTRKLPPLVSSPPDAEINRSFSSGNMSFVPPQIIPPSNLISCKNK</sequence>
<dbReference type="EC" id="3.1.3.16" evidence="1"/>
<dbReference type="Proteomes" id="UP000179807">
    <property type="component" value="Unassembled WGS sequence"/>
</dbReference>
<reference evidence="3" key="1">
    <citation type="submission" date="2016-10" db="EMBL/GenBank/DDBJ databases">
        <authorList>
            <person name="Benchimol M."/>
            <person name="Almeida L.G."/>
            <person name="Vasconcelos A.T."/>
            <person name="Perreira-Neves A."/>
            <person name="Rosa I.A."/>
            <person name="Tasca T."/>
            <person name="Bogo M.R."/>
            <person name="de Souza W."/>
        </authorList>
    </citation>
    <scope>NUCLEOTIDE SEQUENCE [LARGE SCALE GENOMIC DNA]</scope>
    <source>
        <strain evidence="3">K</strain>
    </source>
</reference>
<dbReference type="CDD" id="cd00144">
    <property type="entry name" value="MPP_PPP_family"/>
    <property type="match status" value="1"/>
</dbReference>
<keyword evidence="1" id="KW-0378">Hydrolase</keyword>
<comment type="catalytic activity">
    <reaction evidence="1">
        <text>O-phospho-L-threonyl-[protein] + H2O = L-threonyl-[protein] + phosphate</text>
        <dbReference type="Rhea" id="RHEA:47004"/>
        <dbReference type="Rhea" id="RHEA-COMP:11060"/>
        <dbReference type="Rhea" id="RHEA-COMP:11605"/>
        <dbReference type="ChEBI" id="CHEBI:15377"/>
        <dbReference type="ChEBI" id="CHEBI:30013"/>
        <dbReference type="ChEBI" id="CHEBI:43474"/>
        <dbReference type="ChEBI" id="CHEBI:61977"/>
        <dbReference type="EC" id="3.1.3.16"/>
    </reaction>
</comment>
<dbReference type="InterPro" id="IPR004843">
    <property type="entry name" value="Calcineurin-like_PHP"/>
</dbReference>
<dbReference type="PROSITE" id="PS00125">
    <property type="entry name" value="SER_THR_PHOSPHATASE"/>
    <property type="match status" value="1"/>
</dbReference>
<dbReference type="PANTHER" id="PTHR11668:SF494">
    <property type="entry name" value="PROTEIN PHOSPHATASE, PUTATIVE-RELATED"/>
    <property type="match status" value="1"/>
</dbReference>
<dbReference type="Pfam" id="PF00149">
    <property type="entry name" value="Metallophos"/>
    <property type="match status" value="1"/>
</dbReference>